<evidence type="ECO:0000313" key="2">
    <source>
        <dbReference type="EMBL" id="KAK3916636.1"/>
    </source>
</evidence>
<dbReference type="AlphaFoldDB" id="A0AAE1H9F5"/>
<feature type="region of interest" description="Disordered" evidence="1">
    <location>
        <begin position="1"/>
        <end position="24"/>
    </location>
</feature>
<gene>
    <name evidence="2" type="ORF">KUF71_025737</name>
</gene>
<evidence type="ECO:0000313" key="3">
    <source>
        <dbReference type="Proteomes" id="UP001219518"/>
    </source>
</evidence>
<reference evidence="2" key="1">
    <citation type="submission" date="2021-07" db="EMBL/GenBank/DDBJ databases">
        <authorList>
            <person name="Catto M.A."/>
            <person name="Jacobson A."/>
            <person name="Kennedy G."/>
            <person name="Labadie P."/>
            <person name="Hunt B.G."/>
            <person name="Srinivasan R."/>
        </authorList>
    </citation>
    <scope>NUCLEOTIDE SEQUENCE</scope>
    <source>
        <strain evidence="2">PL_HMW_Pooled</strain>
        <tissue evidence="2">Head</tissue>
    </source>
</reference>
<keyword evidence="3" id="KW-1185">Reference proteome</keyword>
<feature type="compositionally biased region" description="Polar residues" evidence="1">
    <location>
        <begin position="10"/>
        <end position="24"/>
    </location>
</feature>
<dbReference type="Proteomes" id="UP001219518">
    <property type="component" value="Unassembled WGS sequence"/>
</dbReference>
<accession>A0AAE1H9F5</accession>
<comment type="caution">
    <text evidence="2">The sequence shown here is derived from an EMBL/GenBank/DDBJ whole genome shotgun (WGS) entry which is preliminary data.</text>
</comment>
<dbReference type="EMBL" id="JAHWGI010000565">
    <property type="protein sequence ID" value="KAK3916636.1"/>
    <property type="molecule type" value="Genomic_DNA"/>
</dbReference>
<name>A0AAE1H9F5_9NEOP</name>
<proteinExistence type="predicted"/>
<reference evidence="2" key="2">
    <citation type="journal article" date="2023" name="BMC Genomics">
        <title>Pest status, molecular evolution, and epigenetic factors derived from the genome assembly of Frankliniella fusca, a thysanopteran phytovirus vector.</title>
        <authorList>
            <person name="Catto M.A."/>
            <person name="Labadie P.E."/>
            <person name="Jacobson A.L."/>
            <person name="Kennedy G.G."/>
            <person name="Srinivasan R."/>
            <person name="Hunt B.G."/>
        </authorList>
    </citation>
    <scope>NUCLEOTIDE SEQUENCE</scope>
    <source>
        <strain evidence="2">PL_HMW_Pooled</strain>
    </source>
</reference>
<protein>
    <submittedName>
        <fullName evidence="2">Polyprotein</fullName>
    </submittedName>
</protein>
<organism evidence="2 3">
    <name type="scientific">Frankliniella fusca</name>
    <dbReference type="NCBI Taxonomy" id="407009"/>
    <lineage>
        <taxon>Eukaryota</taxon>
        <taxon>Metazoa</taxon>
        <taxon>Ecdysozoa</taxon>
        <taxon>Arthropoda</taxon>
        <taxon>Hexapoda</taxon>
        <taxon>Insecta</taxon>
        <taxon>Pterygota</taxon>
        <taxon>Neoptera</taxon>
        <taxon>Paraneoptera</taxon>
        <taxon>Thysanoptera</taxon>
        <taxon>Terebrantia</taxon>
        <taxon>Thripoidea</taxon>
        <taxon>Thripidae</taxon>
        <taxon>Frankliniella</taxon>
    </lineage>
</organism>
<sequence length="67" mass="7220">MAHHGPSSGARDTTTEYRSTVTSSRLDKDAPVRCVLSGTHLQEPENASCAVLNANCDIILQLLILLK</sequence>
<evidence type="ECO:0000256" key="1">
    <source>
        <dbReference type="SAM" id="MobiDB-lite"/>
    </source>
</evidence>